<feature type="binding site" evidence="23">
    <location>
        <begin position="151"/>
        <end position="155"/>
    </location>
    <ligand>
        <name>substrate</name>
    </ligand>
</feature>
<dbReference type="SUPFAM" id="SSF53448">
    <property type="entry name" value="Nucleotide-diphospho-sugar transferases"/>
    <property type="match status" value="1"/>
</dbReference>
<proteinExistence type="inferred from homology"/>
<sequence>MMFKYRGTTIRLFSTKLFILVLALSAIFAVFSLHEVVSPNYSNQRTSHRNISSSLEINPPLQALQLHGQGVFLASVTTKADAIQNINNVPQEKRIDEILRPTFKISPNNSKSPEIQKLREIVRSVNLKESMRNKDKFGTDFSQSSLVIIIQVHDRVDYFSHLLKSLSHAKGIEKALLIISSDFYSEEINRLVEEINFCRVIHIFFPFSDQLYPNQFPGTDPNDCPRDIKKEKAKEIGCNNAETPDMFGHYREAKFTMTKHHWWWKANKVFDVLNATKSYVGPVLFLEDDYYVSPDFYHMLKLLGLGEDCDFITLGRYKTMDNYAMDGGHNVAELSTWRSHEHNMGLAFDRATWNKIKKCSEVFCRTYDEYNWDWSLMKISASCSSQPFKSLILKGTRVFHLGECGLHHKKKDCNIEATVQKYQSIIDRNTNSFFPSAVDIQPGNKSPSSKIGPNGGWGDSRDHALCFKLMQSDT</sequence>
<evidence type="ECO:0000256" key="1">
    <source>
        <dbReference type="ARBA" id="ARBA00001936"/>
    </source>
</evidence>
<evidence type="ECO:0000256" key="23">
    <source>
        <dbReference type="PIRSR" id="PIRSR607754-1"/>
    </source>
</evidence>
<dbReference type="GO" id="GO:0008455">
    <property type="term" value="F:alpha-1,6-mannosylglycoprotein 2-beta-N-acetylglucosaminyltransferase activity"/>
    <property type="evidence" value="ECO:0007669"/>
    <property type="project" value="UniProtKB-EC"/>
</dbReference>
<evidence type="ECO:0000256" key="9">
    <source>
        <dbReference type="ARBA" id="ARBA00022692"/>
    </source>
</evidence>
<feature type="disulfide bond" evidence="25">
    <location>
        <begin position="364"/>
        <end position="466"/>
    </location>
</feature>
<keyword evidence="15 25" id="KW-1015">Disulfide bond</keyword>
<evidence type="ECO:0000256" key="8">
    <source>
        <dbReference type="ARBA" id="ARBA00022679"/>
    </source>
</evidence>
<evidence type="ECO:0000313" key="26">
    <source>
        <dbReference type="EMBL" id="KAK2572122.1"/>
    </source>
</evidence>
<evidence type="ECO:0000256" key="10">
    <source>
        <dbReference type="ARBA" id="ARBA00022723"/>
    </source>
</evidence>
<comment type="pathway">
    <text evidence="3">Protein modification; protein glycosylation.</text>
</comment>
<feature type="disulfide bond" evidence="25">
    <location>
        <begin position="359"/>
        <end position="383"/>
    </location>
</feature>
<evidence type="ECO:0000256" key="16">
    <source>
        <dbReference type="ARBA" id="ARBA00023180"/>
    </source>
</evidence>
<evidence type="ECO:0000256" key="2">
    <source>
        <dbReference type="ARBA" id="ARBA00004323"/>
    </source>
</evidence>
<feature type="disulfide bond" evidence="25">
    <location>
        <begin position="224"/>
        <end position="238"/>
    </location>
</feature>
<feature type="binding site" evidence="23">
    <location>
        <position position="182"/>
    </location>
    <ligand>
        <name>substrate</name>
    </ligand>
</feature>
<dbReference type="InterPro" id="IPR029044">
    <property type="entry name" value="Nucleotide-diphossugar_trans"/>
</dbReference>
<evidence type="ECO:0000256" key="13">
    <source>
        <dbReference type="ARBA" id="ARBA00023034"/>
    </source>
</evidence>
<evidence type="ECO:0000256" key="25">
    <source>
        <dbReference type="PIRSR" id="PIRSR607754-3"/>
    </source>
</evidence>
<dbReference type="Pfam" id="PF05060">
    <property type="entry name" value="MGAT2"/>
    <property type="match status" value="1"/>
</dbReference>
<reference evidence="26" key="2">
    <citation type="journal article" date="2023" name="Science">
        <title>Genomic signatures of disease resistance in endangered staghorn corals.</title>
        <authorList>
            <person name="Vollmer S.V."/>
            <person name="Selwyn J.D."/>
            <person name="Despard B.A."/>
            <person name="Roesel C.L."/>
        </authorList>
    </citation>
    <scope>NUCLEOTIDE SEQUENCE</scope>
    <source>
        <strain evidence="26">K2</strain>
    </source>
</reference>
<dbReference type="GO" id="GO:0000139">
    <property type="term" value="C:Golgi membrane"/>
    <property type="evidence" value="ECO:0007669"/>
    <property type="project" value="UniProtKB-SubCell"/>
</dbReference>
<evidence type="ECO:0000313" key="27">
    <source>
        <dbReference type="Proteomes" id="UP001249851"/>
    </source>
</evidence>
<feature type="binding site" evidence="24">
    <location>
        <position position="289"/>
    </location>
    <ligand>
        <name>Mn(2+)</name>
        <dbReference type="ChEBI" id="CHEBI:29035"/>
    </ligand>
</feature>
<evidence type="ECO:0000256" key="18">
    <source>
        <dbReference type="ARBA" id="ARBA00029663"/>
    </source>
</evidence>
<keyword evidence="13" id="KW-0333">Golgi apparatus</keyword>
<keyword evidence="7" id="KW-0328">Glycosyltransferase</keyword>
<name>A0AAD9R2U6_ACRCE</name>
<dbReference type="Proteomes" id="UP001249851">
    <property type="component" value="Unassembled WGS sequence"/>
</dbReference>
<evidence type="ECO:0000256" key="12">
    <source>
        <dbReference type="ARBA" id="ARBA00022989"/>
    </source>
</evidence>
<evidence type="ECO:0000256" key="5">
    <source>
        <dbReference type="ARBA" id="ARBA00012613"/>
    </source>
</evidence>
<keyword evidence="8" id="KW-0808">Transferase</keyword>
<feature type="binding site" evidence="24">
    <location>
        <position position="400"/>
    </location>
    <ligand>
        <name>Mn(2+)</name>
        <dbReference type="ChEBI" id="CHEBI:29035"/>
    </ligand>
</feature>
<keyword evidence="16" id="KW-0325">Glycoprotein</keyword>
<keyword evidence="9" id="KW-0812">Transmembrane</keyword>
<keyword evidence="10 24" id="KW-0479">Metal-binding</keyword>
<dbReference type="GO" id="GO:0006487">
    <property type="term" value="P:protein N-linked glycosylation"/>
    <property type="evidence" value="ECO:0007669"/>
    <property type="project" value="TreeGrafter"/>
</dbReference>
<evidence type="ECO:0000256" key="3">
    <source>
        <dbReference type="ARBA" id="ARBA00004922"/>
    </source>
</evidence>
<dbReference type="PANTHER" id="PTHR12871:SF0">
    <property type="entry name" value="ALPHA-1,6-MANNOSYL-GLYCOPROTEIN 2-BETA-N-ACETYLGLUCOSAMINYLTRANSFERASE"/>
    <property type="match status" value="1"/>
</dbReference>
<evidence type="ECO:0000256" key="20">
    <source>
        <dbReference type="ARBA" id="ARBA00032552"/>
    </source>
</evidence>
<evidence type="ECO:0000256" key="21">
    <source>
        <dbReference type="ARBA" id="ARBA00032915"/>
    </source>
</evidence>
<dbReference type="GO" id="GO:0005795">
    <property type="term" value="C:Golgi stack"/>
    <property type="evidence" value="ECO:0007669"/>
    <property type="project" value="InterPro"/>
</dbReference>
<evidence type="ECO:0000256" key="6">
    <source>
        <dbReference type="ARBA" id="ARBA00014817"/>
    </source>
</evidence>
<evidence type="ECO:0000256" key="19">
    <source>
        <dbReference type="ARBA" id="ARBA00031203"/>
    </source>
</evidence>
<dbReference type="AlphaFoldDB" id="A0AAD9R2U6"/>
<dbReference type="InterPro" id="IPR007754">
    <property type="entry name" value="GlcNAc_II"/>
</dbReference>
<reference evidence="26" key="1">
    <citation type="journal article" date="2023" name="G3 (Bethesda)">
        <title>Whole genome assembly and annotation of the endangered Caribbean coral Acropora cervicornis.</title>
        <authorList>
            <person name="Selwyn J.D."/>
            <person name="Vollmer S.V."/>
        </authorList>
    </citation>
    <scope>NUCLEOTIDE SEQUENCE</scope>
    <source>
        <strain evidence="26">K2</strain>
    </source>
</reference>
<evidence type="ECO:0000256" key="22">
    <source>
        <dbReference type="ARBA" id="ARBA00093257"/>
    </source>
</evidence>
<dbReference type="EMBL" id="JARQWQ010000004">
    <property type="protein sequence ID" value="KAK2572122.1"/>
    <property type="molecule type" value="Genomic_DNA"/>
</dbReference>
<evidence type="ECO:0000256" key="24">
    <source>
        <dbReference type="PIRSR" id="PIRSR607754-2"/>
    </source>
</evidence>
<comment type="caution">
    <text evidence="26">The sequence shown here is derived from an EMBL/GenBank/DDBJ whole genome shotgun (WGS) entry which is preliminary data.</text>
</comment>
<dbReference type="Gene3D" id="3.90.550.10">
    <property type="entry name" value="Spore Coat Polysaccharide Biosynthesis Protein SpsA, Chain A"/>
    <property type="match status" value="1"/>
</dbReference>
<dbReference type="EC" id="2.4.1.143" evidence="5"/>
<keyword evidence="14" id="KW-0472">Membrane</keyword>
<dbReference type="GO" id="GO:0046872">
    <property type="term" value="F:metal ion binding"/>
    <property type="evidence" value="ECO:0007669"/>
    <property type="project" value="UniProtKB-KW"/>
</dbReference>
<keyword evidence="27" id="KW-1185">Reference proteome</keyword>
<evidence type="ECO:0000256" key="15">
    <source>
        <dbReference type="ARBA" id="ARBA00023157"/>
    </source>
</evidence>
<organism evidence="26 27">
    <name type="scientific">Acropora cervicornis</name>
    <name type="common">Staghorn coral</name>
    <dbReference type="NCBI Taxonomy" id="6130"/>
    <lineage>
        <taxon>Eukaryota</taxon>
        <taxon>Metazoa</taxon>
        <taxon>Cnidaria</taxon>
        <taxon>Anthozoa</taxon>
        <taxon>Hexacorallia</taxon>
        <taxon>Scleractinia</taxon>
        <taxon>Astrocoeniina</taxon>
        <taxon>Acroporidae</taxon>
        <taxon>Acropora</taxon>
    </lineage>
</organism>
<keyword evidence="11" id="KW-0735">Signal-anchor</keyword>
<evidence type="ECO:0000256" key="14">
    <source>
        <dbReference type="ARBA" id="ARBA00023136"/>
    </source>
</evidence>
<accession>A0AAD9R2U6</accession>
<dbReference type="GO" id="GO:0009312">
    <property type="term" value="P:oligosaccharide biosynthetic process"/>
    <property type="evidence" value="ECO:0007669"/>
    <property type="project" value="InterPro"/>
</dbReference>
<comment type="catalytic activity">
    <reaction evidence="22">
        <text>an N(4)-{beta-D-GlcNAc-(1-&gt;2)-alpha-D-Man-(1-&gt;3)-[alpha-D-Man-(1-&gt;6)]-beta-D-Man-(1-&gt;4)-beta-D-GlcNAc-(1-&gt;4)-beta-D-GlcNAc}-L-asparaginyl-[protein] + UDP-N-acetyl-alpha-D-glucosamine = N(4)-{beta-D-GlcNAc-(1-&gt;2)-alpha-D-Man-(1-&gt;3)-[beta-D-GlcNAc-(1-&gt;2)-alpha-D-Man-(1-&gt;6)]-beta-D-Man-(1-&gt;4)-beta-D-GlcNAc-(1-&gt;4)-beta-D-GlcNAc}-L-asparaginyl-[protein] + UDP + H(+)</text>
        <dbReference type="Rhea" id="RHEA:12941"/>
        <dbReference type="Rhea" id="RHEA-COMP:13526"/>
        <dbReference type="Rhea" id="RHEA-COMP:14369"/>
        <dbReference type="ChEBI" id="CHEBI:15378"/>
        <dbReference type="ChEBI" id="CHEBI:57705"/>
        <dbReference type="ChEBI" id="CHEBI:58223"/>
        <dbReference type="ChEBI" id="CHEBI:60615"/>
        <dbReference type="ChEBI" id="CHEBI:60651"/>
        <dbReference type="EC" id="2.4.1.143"/>
    </reaction>
</comment>
<evidence type="ECO:0000256" key="17">
    <source>
        <dbReference type="ARBA" id="ARBA00023211"/>
    </source>
</evidence>
<keyword evidence="12" id="KW-1133">Transmembrane helix</keyword>
<comment type="cofactor">
    <cofactor evidence="1 24">
        <name>Mn(2+)</name>
        <dbReference type="ChEBI" id="CHEBI:29035"/>
    </cofactor>
</comment>
<protein>
    <recommendedName>
        <fullName evidence="6">Alpha-1,6-mannosyl-glycoprotein 2-beta-N-acetylglucosaminyltransferase</fullName>
        <ecNumber evidence="5">2.4.1.143</ecNumber>
    </recommendedName>
    <alternativeName>
        <fullName evidence="21">Beta-1,2-N-acetylglucosaminyltransferase II</fullName>
    </alternativeName>
    <alternativeName>
        <fullName evidence="20">GlcNAc-T II</fullName>
    </alternativeName>
    <alternativeName>
        <fullName evidence="19">Mannoside acetylglucosaminyltransferase 2</fullName>
    </alternativeName>
    <alternativeName>
        <fullName evidence="18">N-glycosyl-oligosaccharide-glycoprotein N-acetylglucosaminyltransferase II</fullName>
    </alternativeName>
</protein>
<gene>
    <name evidence="26" type="ORF">P5673_002327</name>
</gene>
<evidence type="ECO:0000256" key="7">
    <source>
        <dbReference type="ARBA" id="ARBA00022676"/>
    </source>
</evidence>
<dbReference type="PANTHER" id="PTHR12871">
    <property type="entry name" value="BETA-1,2-N-ACETYLGLUCOSAMINYLTRANSFERASE II"/>
    <property type="match status" value="1"/>
</dbReference>
<keyword evidence="17 24" id="KW-0464">Manganese</keyword>
<comment type="subcellular location">
    <subcellularLocation>
        <location evidence="2">Golgi apparatus membrane</location>
        <topology evidence="2">Single-pass type II membrane protein</topology>
    </subcellularLocation>
</comment>
<evidence type="ECO:0000256" key="11">
    <source>
        <dbReference type="ARBA" id="ARBA00022968"/>
    </source>
</evidence>
<comment type="similarity">
    <text evidence="4">Belongs to the glycosyltransferase 16 (GT16) protein family.</text>
</comment>
<evidence type="ECO:0000256" key="4">
    <source>
        <dbReference type="ARBA" id="ARBA00011011"/>
    </source>
</evidence>
<feature type="disulfide bond" evidence="25">
    <location>
        <begin position="404"/>
        <end position="413"/>
    </location>
</feature>